<sequence>MRCVIRISILTLKDTKNPIANSYTRWAVDWYHMDHNNSNGLPVIEIPYPETSYLLSKSSCQDTSSSGASPSPFTVSQQFIGLSCDHYEL</sequence>
<accession>A0A4U6WS25</accession>
<evidence type="ECO:0000313" key="2">
    <source>
        <dbReference type="Proteomes" id="UP000298652"/>
    </source>
</evidence>
<dbReference type="Proteomes" id="UP000298652">
    <property type="component" value="Chromosome 1"/>
</dbReference>
<keyword evidence="2" id="KW-1185">Reference proteome</keyword>
<dbReference type="EMBL" id="CM016552">
    <property type="protein sequence ID" value="TKW41917.1"/>
    <property type="molecule type" value="Genomic_DNA"/>
</dbReference>
<evidence type="ECO:0000313" key="1">
    <source>
        <dbReference type="EMBL" id="TKW41917.1"/>
    </source>
</evidence>
<proteinExistence type="predicted"/>
<protein>
    <submittedName>
        <fullName evidence="1">Uncharacterized protein</fullName>
    </submittedName>
</protein>
<gene>
    <name evidence="1" type="ORF">SEVIR_1G349200v2</name>
</gene>
<dbReference type="AlphaFoldDB" id="A0A4U6WS25"/>
<organism evidence="1 2">
    <name type="scientific">Setaria viridis</name>
    <name type="common">Green bristlegrass</name>
    <name type="synonym">Setaria italica subsp. viridis</name>
    <dbReference type="NCBI Taxonomy" id="4556"/>
    <lineage>
        <taxon>Eukaryota</taxon>
        <taxon>Viridiplantae</taxon>
        <taxon>Streptophyta</taxon>
        <taxon>Embryophyta</taxon>
        <taxon>Tracheophyta</taxon>
        <taxon>Spermatophyta</taxon>
        <taxon>Magnoliopsida</taxon>
        <taxon>Liliopsida</taxon>
        <taxon>Poales</taxon>
        <taxon>Poaceae</taxon>
        <taxon>PACMAD clade</taxon>
        <taxon>Panicoideae</taxon>
        <taxon>Panicodae</taxon>
        <taxon>Paniceae</taxon>
        <taxon>Cenchrinae</taxon>
        <taxon>Setaria</taxon>
    </lineage>
</organism>
<name>A0A4U6WS25_SETVI</name>
<dbReference type="Gramene" id="TKW41917">
    <property type="protein sequence ID" value="TKW41917"/>
    <property type="gene ID" value="SEVIR_1G349200v2"/>
</dbReference>
<reference evidence="1" key="1">
    <citation type="submission" date="2019-03" db="EMBL/GenBank/DDBJ databases">
        <title>WGS assembly of Setaria viridis.</title>
        <authorList>
            <person name="Huang P."/>
            <person name="Jenkins J."/>
            <person name="Grimwood J."/>
            <person name="Barry K."/>
            <person name="Healey A."/>
            <person name="Mamidi S."/>
            <person name="Sreedasyam A."/>
            <person name="Shu S."/>
            <person name="Feldman M."/>
            <person name="Wu J."/>
            <person name="Yu Y."/>
            <person name="Chen C."/>
            <person name="Johnson J."/>
            <person name="Rokhsar D."/>
            <person name="Baxter I."/>
            <person name="Schmutz J."/>
            <person name="Brutnell T."/>
            <person name="Kellogg E."/>
        </authorList>
    </citation>
    <scope>NUCLEOTIDE SEQUENCE [LARGE SCALE GENOMIC DNA]</scope>
</reference>